<accession>A0AAV9P0Y7</accession>
<feature type="region of interest" description="Disordered" evidence="1">
    <location>
        <begin position="1"/>
        <end position="138"/>
    </location>
</feature>
<dbReference type="GeneID" id="89929786"/>
<evidence type="ECO:0000256" key="1">
    <source>
        <dbReference type="SAM" id="MobiDB-lite"/>
    </source>
</evidence>
<dbReference type="RefSeq" id="XP_064656145.1">
    <property type="nucleotide sequence ID" value="XM_064805685.1"/>
</dbReference>
<keyword evidence="3" id="KW-1185">Reference proteome</keyword>
<evidence type="ECO:0000313" key="3">
    <source>
        <dbReference type="Proteomes" id="UP001337655"/>
    </source>
</evidence>
<evidence type="ECO:0000313" key="2">
    <source>
        <dbReference type="EMBL" id="KAK5166192.1"/>
    </source>
</evidence>
<feature type="compositionally biased region" description="Acidic residues" evidence="1">
    <location>
        <begin position="1"/>
        <end position="17"/>
    </location>
</feature>
<gene>
    <name evidence="2" type="ORF">LTR77_008453</name>
</gene>
<dbReference type="Proteomes" id="UP001337655">
    <property type="component" value="Unassembled WGS sequence"/>
</dbReference>
<proteinExistence type="predicted"/>
<dbReference type="EMBL" id="JAVRRT010000014">
    <property type="protein sequence ID" value="KAK5166192.1"/>
    <property type="molecule type" value="Genomic_DNA"/>
</dbReference>
<protein>
    <submittedName>
        <fullName evidence="2">Uncharacterized protein</fullName>
    </submittedName>
</protein>
<sequence>MPAYEGNEEDDYSDGELEQYGMYPEPRTAQNPYFLRSSHTHRLVDIPAYEEEDDKDRYSCGQRDQDDYSPEPSTPENSFPGRPFRTQDQDDVQPERSTAQNSSFRRKRRVRKTYHDSDGTYCGPHSESKCEMDYGNGD</sequence>
<name>A0AAV9P0Y7_9PEZI</name>
<reference evidence="2 3" key="1">
    <citation type="submission" date="2023-08" db="EMBL/GenBank/DDBJ databases">
        <title>Black Yeasts Isolated from many extreme environments.</title>
        <authorList>
            <person name="Coleine C."/>
            <person name="Stajich J.E."/>
            <person name="Selbmann L."/>
        </authorList>
    </citation>
    <scope>NUCLEOTIDE SEQUENCE [LARGE SCALE GENOMIC DNA]</scope>
    <source>
        <strain evidence="2 3">CCFEE 5935</strain>
    </source>
</reference>
<comment type="caution">
    <text evidence="2">The sequence shown here is derived from an EMBL/GenBank/DDBJ whole genome shotgun (WGS) entry which is preliminary data.</text>
</comment>
<dbReference type="AlphaFoldDB" id="A0AAV9P0Y7"/>
<organism evidence="2 3">
    <name type="scientific">Saxophila tyrrhenica</name>
    <dbReference type="NCBI Taxonomy" id="1690608"/>
    <lineage>
        <taxon>Eukaryota</taxon>
        <taxon>Fungi</taxon>
        <taxon>Dikarya</taxon>
        <taxon>Ascomycota</taxon>
        <taxon>Pezizomycotina</taxon>
        <taxon>Dothideomycetes</taxon>
        <taxon>Dothideomycetidae</taxon>
        <taxon>Mycosphaerellales</taxon>
        <taxon>Extremaceae</taxon>
        <taxon>Saxophila</taxon>
    </lineage>
</organism>
<feature type="compositionally biased region" description="Basic and acidic residues" evidence="1">
    <location>
        <begin position="55"/>
        <end position="66"/>
    </location>
</feature>